<dbReference type="InterPro" id="IPR001628">
    <property type="entry name" value="Znf_hrmn_rcpt"/>
</dbReference>
<dbReference type="PRINTS" id="PR00546">
    <property type="entry name" value="THYROIDHORMR"/>
</dbReference>
<keyword evidence="4 10" id="KW-0862">Zinc</keyword>
<evidence type="ECO:0000256" key="9">
    <source>
        <dbReference type="ARBA" id="ARBA00023242"/>
    </source>
</evidence>
<dbReference type="GO" id="GO:0003677">
    <property type="term" value="F:DNA binding"/>
    <property type="evidence" value="ECO:0007669"/>
    <property type="project" value="UniProtKB-KW"/>
</dbReference>
<evidence type="ECO:0000256" key="11">
    <source>
        <dbReference type="SAM" id="MobiDB-lite"/>
    </source>
</evidence>
<evidence type="ECO:0000259" key="12">
    <source>
        <dbReference type="PROSITE" id="PS51030"/>
    </source>
</evidence>
<protein>
    <recommendedName>
        <fullName evidence="16">Nuclear receptor subfamily 1 group I member 2</fullName>
    </recommendedName>
</protein>
<evidence type="ECO:0000256" key="10">
    <source>
        <dbReference type="RuleBase" id="RU004334"/>
    </source>
</evidence>
<dbReference type="InterPro" id="IPR050234">
    <property type="entry name" value="Nuclear_hormone_rcpt_NR1"/>
</dbReference>
<evidence type="ECO:0000259" key="13">
    <source>
        <dbReference type="PROSITE" id="PS51843"/>
    </source>
</evidence>
<feature type="region of interest" description="Disordered" evidence="11">
    <location>
        <begin position="1"/>
        <end position="25"/>
    </location>
</feature>
<dbReference type="PROSITE" id="PS51030">
    <property type="entry name" value="NUCLEAR_REC_DBD_2"/>
    <property type="match status" value="1"/>
</dbReference>
<keyword evidence="9 10" id="KW-0539">Nucleus</keyword>
<dbReference type="SMART" id="SM00430">
    <property type="entry name" value="HOLI"/>
    <property type="match status" value="1"/>
</dbReference>
<name>A0ABD0WGQ4_UMBPY</name>
<evidence type="ECO:0008006" key="16">
    <source>
        <dbReference type="Google" id="ProtNLM"/>
    </source>
</evidence>
<comment type="subcellular location">
    <subcellularLocation>
        <location evidence="10">Nucleus</location>
    </subcellularLocation>
</comment>
<dbReference type="Proteomes" id="UP001557470">
    <property type="component" value="Unassembled WGS sequence"/>
</dbReference>
<evidence type="ECO:0000256" key="2">
    <source>
        <dbReference type="ARBA" id="ARBA00022723"/>
    </source>
</evidence>
<gene>
    <name evidence="14" type="ORF">UPYG_G00306170</name>
</gene>
<reference evidence="14 15" key="1">
    <citation type="submission" date="2024-06" db="EMBL/GenBank/DDBJ databases">
        <authorList>
            <person name="Pan Q."/>
            <person name="Wen M."/>
            <person name="Jouanno E."/>
            <person name="Zahm M."/>
            <person name="Klopp C."/>
            <person name="Cabau C."/>
            <person name="Louis A."/>
            <person name="Berthelot C."/>
            <person name="Parey E."/>
            <person name="Roest Crollius H."/>
            <person name="Montfort J."/>
            <person name="Robinson-Rechavi M."/>
            <person name="Bouchez O."/>
            <person name="Lampietro C."/>
            <person name="Lopez Roques C."/>
            <person name="Donnadieu C."/>
            <person name="Postlethwait J."/>
            <person name="Bobe J."/>
            <person name="Verreycken H."/>
            <person name="Guiguen Y."/>
        </authorList>
    </citation>
    <scope>NUCLEOTIDE SEQUENCE [LARGE SCALE GENOMIC DNA]</scope>
    <source>
        <strain evidence="14">Up_M1</strain>
        <tissue evidence="14">Testis</tissue>
    </source>
</reference>
<proteinExistence type="inferred from homology"/>
<dbReference type="InterPro" id="IPR001723">
    <property type="entry name" value="Nuclear_hrmn_rcpt"/>
</dbReference>
<evidence type="ECO:0000313" key="14">
    <source>
        <dbReference type="EMBL" id="KAL0963417.1"/>
    </source>
</evidence>
<dbReference type="CDD" id="cd06934">
    <property type="entry name" value="NR_LBD_PXR_like"/>
    <property type="match status" value="1"/>
</dbReference>
<evidence type="ECO:0000256" key="1">
    <source>
        <dbReference type="ARBA" id="ARBA00008092"/>
    </source>
</evidence>
<evidence type="ECO:0000256" key="5">
    <source>
        <dbReference type="ARBA" id="ARBA00023015"/>
    </source>
</evidence>
<comment type="caution">
    <text evidence="14">The sequence shown here is derived from an EMBL/GenBank/DDBJ whole genome shotgun (WGS) entry which is preliminary data.</text>
</comment>
<dbReference type="GO" id="GO:0008270">
    <property type="term" value="F:zinc ion binding"/>
    <property type="evidence" value="ECO:0007669"/>
    <property type="project" value="UniProtKB-KW"/>
</dbReference>
<keyword evidence="8 10" id="KW-0675">Receptor</keyword>
<dbReference type="Gene3D" id="3.30.50.10">
    <property type="entry name" value="Erythroid Transcription Factor GATA-1, subunit A"/>
    <property type="match status" value="1"/>
</dbReference>
<dbReference type="InterPro" id="IPR013088">
    <property type="entry name" value="Znf_NHR/GATA"/>
</dbReference>
<keyword evidence="2 10" id="KW-0479">Metal-binding</keyword>
<accession>A0ABD0WGQ4</accession>
<dbReference type="PRINTS" id="PR00047">
    <property type="entry name" value="STROIDFINGER"/>
</dbReference>
<organism evidence="14 15">
    <name type="scientific">Umbra pygmaea</name>
    <name type="common">Eastern mudminnow</name>
    <dbReference type="NCBI Taxonomy" id="75934"/>
    <lineage>
        <taxon>Eukaryota</taxon>
        <taxon>Metazoa</taxon>
        <taxon>Chordata</taxon>
        <taxon>Craniata</taxon>
        <taxon>Vertebrata</taxon>
        <taxon>Euteleostomi</taxon>
        <taxon>Actinopterygii</taxon>
        <taxon>Neopterygii</taxon>
        <taxon>Teleostei</taxon>
        <taxon>Protacanthopterygii</taxon>
        <taxon>Esociformes</taxon>
        <taxon>Umbridae</taxon>
        <taxon>Umbra</taxon>
    </lineage>
</organism>
<dbReference type="Pfam" id="PF00104">
    <property type="entry name" value="Hormone_recep"/>
    <property type="match status" value="1"/>
</dbReference>
<keyword evidence="15" id="KW-1185">Reference proteome</keyword>
<keyword evidence="5 10" id="KW-0805">Transcription regulation</keyword>
<dbReference type="EMBL" id="JAGEUA010000010">
    <property type="protein sequence ID" value="KAL0963417.1"/>
    <property type="molecule type" value="Genomic_DNA"/>
</dbReference>
<keyword evidence="7 10" id="KW-0804">Transcription</keyword>
<dbReference type="FunFam" id="1.10.565.10:FF:000024">
    <property type="entry name" value="Nuclear receptor subfamily 1 group I member 2"/>
    <property type="match status" value="1"/>
</dbReference>
<dbReference type="PROSITE" id="PS51843">
    <property type="entry name" value="NR_LBD"/>
    <property type="match status" value="1"/>
</dbReference>
<evidence type="ECO:0000256" key="3">
    <source>
        <dbReference type="ARBA" id="ARBA00022771"/>
    </source>
</evidence>
<dbReference type="PRINTS" id="PR00398">
    <property type="entry name" value="STRDHORMONER"/>
</dbReference>
<evidence type="ECO:0000313" key="15">
    <source>
        <dbReference type="Proteomes" id="UP001557470"/>
    </source>
</evidence>
<keyword evidence="3 10" id="KW-0863">Zinc-finger</keyword>
<evidence type="ECO:0000256" key="4">
    <source>
        <dbReference type="ARBA" id="ARBA00022833"/>
    </source>
</evidence>
<evidence type="ECO:0000256" key="8">
    <source>
        <dbReference type="ARBA" id="ARBA00023170"/>
    </source>
</evidence>
<dbReference type="Pfam" id="PF00105">
    <property type="entry name" value="zf-C4"/>
    <property type="match status" value="1"/>
</dbReference>
<dbReference type="PANTHER" id="PTHR24082:SF39">
    <property type="entry name" value="NUCLEAR RECEPTOR SUBFAMILY 1 GROUP I MEMBER 2"/>
    <property type="match status" value="1"/>
</dbReference>
<dbReference type="InterPro" id="IPR001728">
    <property type="entry name" value="ThyrH_rcpt"/>
</dbReference>
<dbReference type="InterPro" id="IPR000536">
    <property type="entry name" value="Nucl_hrmn_rcpt_lig-bd"/>
</dbReference>
<keyword evidence="6 10" id="KW-0238">DNA-binding</keyword>
<dbReference type="SMART" id="SM00399">
    <property type="entry name" value="ZnF_C4"/>
    <property type="match status" value="1"/>
</dbReference>
<dbReference type="SUPFAM" id="SSF48508">
    <property type="entry name" value="Nuclear receptor ligand-binding domain"/>
    <property type="match status" value="1"/>
</dbReference>
<feature type="domain" description="Nuclear receptor" evidence="12">
    <location>
        <begin position="29"/>
        <end position="104"/>
    </location>
</feature>
<dbReference type="PANTHER" id="PTHR24082">
    <property type="entry name" value="NUCLEAR HORMONE RECEPTOR"/>
    <property type="match status" value="1"/>
</dbReference>
<comment type="similarity">
    <text evidence="1">Belongs to the nuclear hormone receptor family. NR1 subfamily.</text>
</comment>
<dbReference type="GO" id="GO:0005634">
    <property type="term" value="C:nucleus"/>
    <property type="evidence" value="ECO:0007669"/>
    <property type="project" value="UniProtKB-SubCell"/>
</dbReference>
<feature type="domain" description="NR LBD" evidence="13">
    <location>
        <begin position="128"/>
        <end position="407"/>
    </location>
</feature>
<evidence type="ECO:0000256" key="7">
    <source>
        <dbReference type="ARBA" id="ARBA00023163"/>
    </source>
</evidence>
<dbReference type="PROSITE" id="PS00031">
    <property type="entry name" value="NUCLEAR_REC_DBD_1"/>
    <property type="match status" value="1"/>
</dbReference>
<dbReference type="SUPFAM" id="SSF57716">
    <property type="entry name" value="Glucocorticoid receptor-like (DNA-binding domain)"/>
    <property type="match status" value="1"/>
</dbReference>
<dbReference type="InterPro" id="IPR035500">
    <property type="entry name" value="NHR-like_dom_sf"/>
</dbReference>
<dbReference type="Gene3D" id="1.10.565.10">
    <property type="entry name" value="Retinoid X Receptor"/>
    <property type="match status" value="1"/>
</dbReference>
<evidence type="ECO:0000256" key="6">
    <source>
        <dbReference type="ARBA" id="ARBA00023125"/>
    </source>
</evidence>
<dbReference type="AlphaFoldDB" id="A0ABD0WGQ4"/>
<sequence length="409" mass="46880">MSAEDVSDCPPSQISAEDNEEEDEDDWETKMCQVCGDRATGYHFHAMTCEGCKGFFRRAMKRPIKFQCPRQGACVVTKYNRRECQACRLQKCQSIGMLKELIMSDEAVEKRRSRIRRRKEEATCLSRLQEAVIHELVNAHEKTFDATFSCFQFRPLDRELNPMSVWNEIAIGPKASLSRGLGSLLSSDSTSSSSAGEEEDCSYAEKGPVFTTLPHIADLTTYMIQNVISFAKGLASFRALAIDDQISLLKGAVFEIMQIRFNMLFNVKTGIWECGSLIYCMEDAFRAGFQRHLLDPLMQYHYTLRKLQLQEEEYVLMQAISLFSPDRPGVIHHNVIDDLQEKLAVMLKIHIESRRTKPEKHLLYPKILACLTEMRTMNEEYTKQVLHILDVKPDNSFHPLIQEVVSKDP</sequence>